<dbReference type="PATRIC" id="fig|401562.4.peg.4032"/>
<evidence type="ECO:0008006" key="3">
    <source>
        <dbReference type="Google" id="ProtNLM"/>
    </source>
</evidence>
<evidence type="ECO:0000313" key="2">
    <source>
        <dbReference type="Proteomes" id="UP000078529"/>
    </source>
</evidence>
<reference evidence="1 2" key="1">
    <citation type="journal article" date="2016" name="Front. Microbiol.">
        <title>Genomic Resource of Rice Seed Associated Bacteria.</title>
        <authorList>
            <person name="Midha S."/>
            <person name="Bansal K."/>
            <person name="Sharma S."/>
            <person name="Kumar N."/>
            <person name="Patil P.P."/>
            <person name="Chaudhry V."/>
            <person name="Patil P.B."/>
        </authorList>
    </citation>
    <scope>NUCLEOTIDE SEQUENCE [LARGE SCALE GENOMIC DNA]</scope>
    <source>
        <strain evidence="1 2">NS365</strain>
    </source>
</reference>
<evidence type="ECO:0000313" key="1">
    <source>
        <dbReference type="EMBL" id="KTR03000.1"/>
    </source>
</evidence>
<proteinExistence type="predicted"/>
<dbReference type="SUPFAM" id="SSF52540">
    <property type="entry name" value="P-loop containing nucleoside triphosphate hydrolases"/>
    <property type="match status" value="1"/>
</dbReference>
<organism evidence="1 2">
    <name type="scientific">Aureimonas ureilytica</name>
    <dbReference type="NCBI Taxonomy" id="401562"/>
    <lineage>
        <taxon>Bacteria</taxon>
        <taxon>Pseudomonadati</taxon>
        <taxon>Pseudomonadota</taxon>
        <taxon>Alphaproteobacteria</taxon>
        <taxon>Hyphomicrobiales</taxon>
        <taxon>Aurantimonadaceae</taxon>
        <taxon>Aureimonas</taxon>
    </lineage>
</organism>
<dbReference type="InterPro" id="IPR027417">
    <property type="entry name" value="P-loop_NTPase"/>
</dbReference>
<dbReference type="RefSeq" id="WP_058602075.1">
    <property type="nucleotide sequence ID" value="NZ_LDQA01000062.1"/>
</dbReference>
<protein>
    <recommendedName>
        <fullName evidence="3">ATP-binding protein</fullName>
    </recommendedName>
</protein>
<dbReference type="EMBL" id="LDQA01000062">
    <property type="protein sequence ID" value="KTR03000.1"/>
    <property type="molecule type" value="Genomic_DNA"/>
</dbReference>
<accession>A0A175RGV1</accession>
<comment type="caution">
    <text evidence="1">The sequence shown here is derived from an EMBL/GenBank/DDBJ whole genome shotgun (WGS) entry which is preliminary data.</text>
</comment>
<keyword evidence="2" id="KW-1185">Reference proteome</keyword>
<dbReference type="Proteomes" id="UP000078529">
    <property type="component" value="Unassembled WGS sequence"/>
</dbReference>
<gene>
    <name evidence="1" type="ORF">NS365_20045</name>
</gene>
<sequence length="1800" mass="198976">MSQSAELAGGEGFTYEGNAAAYYLAALLAETGAPGISDRIVHKVAVQQRDFGEPLDDVIVDFRDPAGELARLSLQVKRALTISNAASNADFRDIVRDSWASLGKSDFRDHVDRYGVAVGTVATAKARSLTTLCELARESPATAHFEARFASGGNAAPDVRVVRDAVISLLKDAKGSDCTAEEVHRFLAHFVLIEFEFLQEGAADPAAAITMLRGALASTESEKASLLWSKLVELARASAGKSGVFDRSRLVRTIAPLARLGGARSLRQDLDVLGDIAKAHVESIQDDVGGARISRDSLAAELEEKLAKFRIVQVRGLPGSGKSVVLRNRVERALAIGPALFIKGDQLEGKSWRSFATSHGLSSVHLEDLLVEIGATGSPILFVDAVDRIERDHQPILLEILRSILNSPLLDNWHVVLTLRDTGIEPTRNWLGDTIDAAGVGTVDVKQLDRDEVEKLAVAKPHLRPLLFGPPQVREIVRRPFFAKILSQGYAGDAEAETFAPKSEVDLIDNWWVRGGYNAAGRDALERQRAIVELAGARARKLSQPIALKQLSPSSVSMIPQFVEDGILQQVRVGHTVRFSHDIFFEWAFFHTLADRGEEWLEEINACGEPPAIARVVELLSQSEFARKEIWADQLHRVAHSDMRSQWTRAWLLGPVAASNFEDDADQFATVAFADDFQFLKKALVWFQAEKTSPNAAVLASDLAADQRLRYADLLGWPSDFSAWRRLIVFLLRRIAGIPPRLFSNVVAVFEVWQNAMGAIANPLSKAILSQCEAWLADIAQFNQSKGQSTDIADWKSIDGLGDFRGQITQLILRAASVEPSFTTSYLRHIIDGEEIRDKQFKEIIGFSPTLAQSHPALLVELTLKHLREELPDDKVARQHEEARIASERRRRALAKPEAERDRIDKLVIEGIFSRIGFDAFSYHDFETLSIERGMQDFWPASPLREPFHSLFRFSPSDALALLVDLCNHAMTAWGQLHRHVRDSRGTPVALEIVFPWGKQTFWGGDREYLWFRNIRAPKVLGCGFMALEEWCFAELERGRDADDLIRQIVEGNGCIAILGVAAMIAMNGDLISDVTVPLVTSQRLLAADYSRFIKDLTEGSASFIGLDGTANKADIEIIATANAREVRRKQLSTLLQRHFMMGGEAIAKTVQVAVRDFPNALPFQLEEHRTLSAAITDLTRQAAEYAELVEPGNYRAYRTEVPDEVAIVHVSPSASDPDRKAKAEEARVRLEEGNLWAWAAKAFETGVPGDAFTFSSARAIAQQLDAPMLFLAEEEDLGTRRGAVAGAAAMVLRFRDGATSESLAWARETISKAAGAPEQHDQFWSPSSIIPWHHATFAARGLAADLAAGTANGNAAENLLRLVAHPLEIVSLAAIDEAGRLWDHDARLSWAALCLAFSLCHISPRPRGSRGPSDPTHSTRETEAAISSVLAFYHSEQPWPDLALPPPAFIRMPKSAANDLRYFPILDHGDDSGEDEDNLIASERFTEVWAEPASLWHYQLADKILPLLPVERIVAGTMRDNLLRFASGLLLWTRLKNEPPGNKPGRRDRTDSSLFEWTHELGSMLGRIAGLISEPEAADLFLAPIAAMHGEACWSPLTPFTDVYICRYLLDAPAVPVGAVQVLDTVLTRFLATPELQAGSYRSGEFSGFDQPRLARHLMFVSIERATGASRYVNGDWSEIERILPLIDRYVRAGGWAATVMGHYLTLCERARASYPAEAFADQILDTLQENDAKLKGWHGTWLPARIASHVQHFADRDSPMPLRLAQKFLRILDLLVDMGDRRSAALQFAEAFREIRMA</sequence>
<name>A0A175RGV1_9HYPH</name>